<organism evidence="3 4">
    <name type="scientific">Mesorhabditis spiculigera</name>
    <dbReference type="NCBI Taxonomy" id="96644"/>
    <lineage>
        <taxon>Eukaryota</taxon>
        <taxon>Metazoa</taxon>
        <taxon>Ecdysozoa</taxon>
        <taxon>Nematoda</taxon>
        <taxon>Chromadorea</taxon>
        <taxon>Rhabditida</taxon>
        <taxon>Rhabditina</taxon>
        <taxon>Rhabditomorpha</taxon>
        <taxon>Rhabditoidea</taxon>
        <taxon>Rhabditidae</taxon>
        <taxon>Mesorhabditinae</taxon>
        <taxon>Mesorhabditis</taxon>
    </lineage>
</organism>
<keyword evidence="1" id="KW-0812">Transmembrane</keyword>
<proteinExistence type="predicted"/>
<name>A0AA36FNV1_9BILA</name>
<reference evidence="3" key="1">
    <citation type="submission" date="2023-06" db="EMBL/GenBank/DDBJ databases">
        <authorList>
            <person name="Delattre M."/>
        </authorList>
    </citation>
    <scope>NUCLEOTIDE SEQUENCE</scope>
    <source>
        <strain evidence="3">AF72</strain>
    </source>
</reference>
<dbReference type="Proteomes" id="UP001177023">
    <property type="component" value="Unassembled WGS sequence"/>
</dbReference>
<feature type="domain" description="NAD-dependent epimerase/dehydratase" evidence="2">
    <location>
        <begin position="244"/>
        <end position="362"/>
    </location>
</feature>
<evidence type="ECO:0000256" key="1">
    <source>
        <dbReference type="SAM" id="Phobius"/>
    </source>
</evidence>
<keyword evidence="4" id="KW-1185">Reference proteome</keyword>
<evidence type="ECO:0000313" key="4">
    <source>
        <dbReference type="Proteomes" id="UP001177023"/>
    </source>
</evidence>
<dbReference type="AlphaFoldDB" id="A0AA36FNV1"/>
<dbReference type="SUPFAM" id="SSF51735">
    <property type="entry name" value="NAD(P)-binding Rossmann-fold domains"/>
    <property type="match status" value="1"/>
</dbReference>
<evidence type="ECO:0000313" key="3">
    <source>
        <dbReference type="EMBL" id="CAJ0557259.1"/>
    </source>
</evidence>
<keyword evidence="1" id="KW-0472">Membrane</keyword>
<dbReference type="InterPro" id="IPR001509">
    <property type="entry name" value="Epimerase_deHydtase"/>
</dbReference>
<dbReference type="Gene3D" id="3.90.25.10">
    <property type="entry name" value="UDP-galactose 4-epimerase, domain 1"/>
    <property type="match status" value="1"/>
</dbReference>
<dbReference type="Pfam" id="PF01370">
    <property type="entry name" value="Epimerase"/>
    <property type="match status" value="1"/>
</dbReference>
<protein>
    <recommendedName>
        <fullName evidence="2">NAD-dependent epimerase/dehydratase domain-containing protein</fullName>
    </recommendedName>
</protein>
<feature type="non-terminal residue" evidence="3">
    <location>
        <position position="438"/>
    </location>
</feature>
<sequence>MASSGGEWVVTMDEDGQHDPADIGGPRHCTGSTGHLVYAQLRTRHPTVRYATRRRSRRNELRLVLGEVGRSVAAYAGSEAYLDVALGWIAERSPLSPVQLQACCRISGEWFSSSGTKGLRMVSLIGFLFAVGGLVIVLYVLASYVFSTPASSDPASGPLAPERHRATRVTMNVPTWVVGSGGLPRQLRGPRTRSAGADIRTSRVPWGEPALAREILFADARKLVTDAAGGPWRMAWCAGQNQLMKDVLDELGTADAGVGTVFHASSAGGVYAGAPGAPHTETSATNPLADYGRVKARCRIHCSRIRLQKRNPHCHRKISQTLYGPGQNLAKPQGLISHLCRGYLLSMPISIYVPMDTLRDYVLRLRRGRNGGRQLHPERKRRSEPTVTKIYASGRSVTIGAILGACHTVFRKRPNAVLASSPLASAQARDLRLRSIVD</sequence>
<accession>A0AA36FNV1</accession>
<dbReference type="InterPro" id="IPR036291">
    <property type="entry name" value="NAD(P)-bd_dom_sf"/>
</dbReference>
<dbReference type="EMBL" id="CATQJA010000001">
    <property type="protein sequence ID" value="CAJ0557259.1"/>
    <property type="molecule type" value="Genomic_DNA"/>
</dbReference>
<comment type="caution">
    <text evidence="3">The sequence shown here is derived from an EMBL/GenBank/DDBJ whole genome shotgun (WGS) entry which is preliminary data.</text>
</comment>
<feature type="transmembrane region" description="Helical" evidence="1">
    <location>
        <begin position="122"/>
        <end position="146"/>
    </location>
</feature>
<evidence type="ECO:0000259" key="2">
    <source>
        <dbReference type="Pfam" id="PF01370"/>
    </source>
</evidence>
<keyword evidence="1" id="KW-1133">Transmembrane helix</keyword>
<dbReference type="Gene3D" id="3.40.50.720">
    <property type="entry name" value="NAD(P)-binding Rossmann-like Domain"/>
    <property type="match status" value="1"/>
</dbReference>
<gene>
    <name evidence="3" type="ORF">MSPICULIGERA_LOCUS17</name>
</gene>